<keyword evidence="3" id="KW-1185">Reference proteome</keyword>
<evidence type="ECO:0000256" key="1">
    <source>
        <dbReference type="SAM" id="MobiDB-lite"/>
    </source>
</evidence>
<name>K0RRF8_THAOC</name>
<feature type="compositionally biased region" description="Acidic residues" evidence="1">
    <location>
        <begin position="11"/>
        <end position="20"/>
    </location>
</feature>
<feature type="region of interest" description="Disordered" evidence="1">
    <location>
        <begin position="1"/>
        <end position="85"/>
    </location>
</feature>
<dbReference type="eggNOG" id="ENOG502QYN9">
    <property type="taxonomic scope" value="Eukaryota"/>
</dbReference>
<dbReference type="EMBL" id="AGNL01034949">
    <property type="protein sequence ID" value="EJK54969.1"/>
    <property type="molecule type" value="Genomic_DNA"/>
</dbReference>
<dbReference type="Proteomes" id="UP000266841">
    <property type="component" value="Unassembled WGS sequence"/>
</dbReference>
<dbReference type="PANTHER" id="PTHR33418:SF1">
    <property type="entry name" value="HELICASE-ASSOCIATED DOMAIN-CONTAINING PROTEIN"/>
    <property type="match status" value="1"/>
</dbReference>
<feature type="compositionally biased region" description="Basic and acidic residues" evidence="1">
    <location>
        <begin position="1"/>
        <end position="10"/>
    </location>
</feature>
<proteinExistence type="predicted"/>
<dbReference type="OrthoDB" id="10674170at2759"/>
<accession>K0RRF8</accession>
<protein>
    <submittedName>
        <fullName evidence="2">Uncharacterized protein</fullName>
    </submittedName>
</protein>
<dbReference type="PANTHER" id="PTHR33418">
    <property type="entry name" value="HELICASE-ASSOCIATED"/>
    <property type="match status" value="1"/>
</dbReference>
<feature type="compositionally biased region" description="Acidic residues" evidence="1">
    <location>
        <begin position="32"/>
        <end position="64"/>
    </location>
</feature>
<feature type="region of interest" description="Disordered" evidence="1">
    <location>
        <begin position="581"/>
        <end position="643"/>
    </location>
</feature>
<evidence type="ECO:0000313" key="2">
    <source>
        <dbReference type="EMBL" id="EJK54969.1"/>
    </source>
</evidence>
<feature type="compositionally biased region" description="Acidic residues" evidence="1">
    <location>
        <begin position="614"/>
        <end position="629"/>
    </location>
</feature>
<organism evidence="2 3">
    <name type="scientific">Thalassiosira oceanica</name>
    <name type="common">Marine diatom</name>
    <dbReference type="NCBI Taxonomy" id="159749"/>
    <lineage>
        <taxon>Eukaryota</taxon>
        <taxon>Sar</taxon>
        <taxon>Stramenopiles</taxon>
        <taxon>Ochrophyta</taxon>
        <taxon>Bacillariophyta</taxon>
        <taxon>Coscinodiscophyceae</taxon>
        <taxon>Thalassiosirophycidae</taxon>
        <taxon>Thalassiosirales</taxon>
        <taxon>Thalassiosiraceae</taxon>
        <taxon>Thalassiosira</taxon>
    </lineage>
</organism>
<sequence>MPTEVTKDCGDDPEIGAEDANEGRGEDSAAAEVEEIDLTNDAAAEPDADADADEEGSDSGDDAVELLAASEDDHPSGGGGGDDEHELVSRALALSDDEIDRFMSNPRTAAVIDLDGLDLASAADVLDPGPRFDDPTPRLAVAYARQRDRWDALDIASAKRREAEDALTEKLGRLENLLRESNVRQAAATRKLRGKTLDVYRFELDQTGYDSYLLRIKNFQKNHSRNPEDGSAEPEEDEEDLASWIQTQLGDHAEGRLGPHQIAALDSVGLIPETDDHSWHKSLTQFKIRVSVYWQSPFVLATGRVVDGDVVRDVLDGYNVDPAAISLRDWCLEQNRRYEADGFADDTVGRFEKLAGAGFTFDCVADDARWDERINAVADFRKKFGHVHIPSDYEPDEPIGRLAGLDVLVSRIRRLVERDALAVRRMDDLKRLGLYMALGGSVYQSHLRHCKKGRAERAEKPRVKRKYSVLSEVDRARPGGNYRQRAARVQTESQRLDLFEEKLNRLAEHWKEHGHVHVEGDVKLRLFTYTLIRKLNMCSAALKGRKTEMIEGHEGLKEFLLRQDNIDAAVADAAKVKERIRSGMGKRGGRKPEGSGGEKREEEDGFDLLASGLLDDDKDGEDDDEDDEGNGVGLSGALEIPTV</sequence>
<comment type="caution">
    <text evidence="2">The sequence shown here is derived from an EMBL/GenBank/DDBJ whole genome shotgun (WGS) entry which is preliminary data.</text>
</comment>
<gene>
    <name evidence="2" type="ORF">THAOC_25354</name>
</gene>
<dbReference type="OMA" id="STHDKWH"/>
<dbReference type="AlphaFoldDB" id="K0RRF8"/>
<evidence type="ECO:0000313" key="3">
    <source>
        <dbReference type="Proteomes" id="UP000266841"/>
    </source>
</evidence>
<reference evidence="2 3" key="1">
    <citation type="journal article" date="2012" name="Genome Biol.">
        <title>Genome and low-iron response of an oceanic diatom adapted to chronic iron limitation.</title>
        <authorList>
            <person name="Lommer M."/>
            <person name="Specht M."/>
            <person name="Roy A.S."/>
            <person name="Kraemer L."/>
            <person name="Andreson R."/>
            <person name="Gutowska M.A."/>
            <person name="Wolf J."/>
            <person name="Bergner S.V."/>
            <person name="Schilhabel M.B."/>
            <person name="Klostermeier U.C."/>
            <person name="Beiko R.G."/>
            <person name="Rosenstiel P."/>
            <person name="Hippler M."/>
            <person name="Laroche J."/>
        </authorList>
    </citation>
    <scope>NUCLEOTIDE SEQUENCE [LARGE SCALE GENOMIC DNA]</scope>
    <source>
        <strain evidence="2 3">CCMP1005</strain>
    </source>
</reference>
<feature type="compositionally biased region" description="Basic and acidic residues" evidence="1">
    <location>
        <begin position="590"/>
        <end position="602"/>
    </location>
</feature>